<dbReference type="Proteomes" id="UP001595973">
    <property type="component" value="Unassembled WGS sequence"/>
</dbReference>
<keyword evidence="1" id="KW-0732">Signal</keyword>
<feature type="domain" description="TNase-like" evidence="2">
    <location>
        <begin position="27"/>
        <end position="119"/>
    </location>
</feature>
<dbReference type="Gene3D" id="2.40.50.90">
    <property type="match status" value="1"/>
</dbReference>
<protein>
    <submittedName>
        <fullName evidence="3">Thermonuclease family protein</fullName>
    </submittedName>
</protein>
<keyword evidence="4" id="KW-1185">Reference proteome</keyword>
<reference evidence="4" key="1">
    <citation type="journal article" date="2019" name="Int. J. Syst. Evol. Microbiol.">
        <title>The Global Catalogue of Microorganisms (GCM) 10K type strain sequencing project: providing services to taxonomists for standard genome sequencing and annotation.</title>
        <authorList>
            <consortium name="The Broad Institute Genomics Platform"/>
            <consortium name="The Broad Institute Genome Sequencing Center for Infectious Disease"/>
            <person name="Wu L."/>
            <person name="Ma J."/>
        </authorList>
    </citation>
    <scope>NUCLEOTIDE SEQUENCE [LARGE SCALE GENOMIC DNA]</scope>
    <source>
        <strain evidence="4">CGMCC 4.7283</strain>
    </source>
</reference>
<dbReference type="SMART" id="SM00318">
    <property type="entry name" value="SNc"/>
    <property type="match status" value="1"/>
</dbReference>
<evidence type="ECO:0000313" key="4">
    <source>
        <dbReference type="Proteomes" id="UP001595973"/>
    </source>
</evidence>
<dbReference type="InterPro" id="IPR016071">
    <property type="entry name" value="Staphylococal_nuclease_OB-fold"/>
</dbReference>
<proteinExistence type="predicted"/>
<dbReference type="PANTHER" id="PTHR12302">
    <property type="entry name" value="EBNA2 BINDING PROTEIN P100"/>
    <property type="match status" value="1"/>
</dbReference>
<dbReference type="Pfam" id="PF00565">
    <property type="entry name" value="SNase"/>
    <property type="match status" value="1"/>
</dbReference>
<evidence type="ECO:0000313" key="3">
    <source>
        <dbReference type="EMBL" id="MFC4667356.1"/>
    </source>
</evidence>
<dbReference type="EMBL" id="JBHSGI010000002">
    <property type="protein sequence ID" value="MFC4667356.1"/>
    <property type="molecule type" value="Genomic_DNA"/>
</dbReference>
<dbReference type="PROSITE" id="PS50830">
    <property type="entry name" value="TNASE_3"/>
    <property type="match status" value="1"/>
</dbReference>
<name>A0ABV9KCK8_9RHOB</name>
<evidence type="ECO:0000256" key="1">
    <source>
        <dbReference type="SAM" id="SignalP"/>
    </source>
</evidence>
<accession>A0ABV9KCK8</accession>
<dbReference type="SUPFAM" id="SSF50199">
    <property type="entry name" value="Staphylococcal nuclease"/>
    <property type="match status" value="1"/>
</dbReference>
<feature type="chain" id="PRO_5047107002" evidence="1">
    <location>
        <begin position="20"/>
        <end position="214"/>
    </location>
</feature>
<dbReference type="InterPro" id="IPR035437">
    <property type="entry name" value="SNase_OB-fold_sf"/>
</dbReference>
<sequence>MLRICLALFVVILPSITWADVHGRIDVVDADTWDVGGARVRLFGIDAPELGQTCTDLQGRMWTCGDWATEQTRARYQGRRAICERLDTDRYNRIVARCFVEGQDVARDLVREGWALAYRRYAFDYDLDEKVAHLRGVGIHAGAFQQPSEFRAGPIRPASGSCVIKGNISVGGERIYHLPGQEHYGRTRISTDTGERWFCSEAEARAAGWRRARR</sequence>
<gene>
    <name evidence="3" type="ORF">ACFO5X_02210</name>
</gene>
<organism evidence="3 4">
    <name type="scientific">Seohaeicola nanhaiensis</name>
    <dbReference type="NCBI Taxonomy" id="1387282"/>
    <lineage>
        <taxon>Bacteria</taxon>
        <taxon>Pseudomonadati</taxon>
        <taxon>Pseudomonadota</taxon>
        <taxon>Alphaproteobacteria</taxon>
        <taxon>Rhodobacterales</taxon>
        <taxon>Roseobacteraceae</taxon>
        <taxon>Seohaeicola</taxon>
    </lineage>
</organism>
<evidence type="ECO:0000259" key="2">
    <source>
        <dbReference type="PROSITE" id="PS50830"/>
    </source>
</evidence>
<dbReference type="PANTHER" id="PTHR12302:SF26">
    <property type="entry name" value="BLR1266 PROTEIN"/>
    <property type="match status" value="1"/>
</dbReference>
<dbReference type="RefSeq" id="WP_380715465.1">
    <property type="nucleotide sequence ID" value="NZ_JBHSGI010000002.1"/>
</dbReference>
<feature type="signal peptide" evidence="1">
    <location>
        <begin position="1"/>
        <end position="19"/>
    </location>
</feature>
<comment type="caution">
    <text evidence="3">The sequence shown here is derived from an EMBL/GenBank/DDBJ whole genome shotgun (WGS) entry which is preliminary data.</text>
</comment>